<reference evidence="11 13" key="2">
    <citation type="submission" date="2014-07" db="EMBL/GenBank/DDBJ databases">
        <title>Porphyromonadaceae bacterium OUH 334697 = ATCC BAA-2682 = DSM 28341 draft genome.</title>
        <authorList>
            <person name="Sydenham T.V."/>
            <person name="Hasman H."/>
            <person name="Justesen U.S."/>
        </authorList>
    </citation>
    <scope>NUCLEOTIDE SEQUENCE [LARGE SCALE GENOMIC DNA]</scope>
    <source>
        <strain evidence="11 13">OUH 334697</strain>
    </source>
</reference>
<reference evidence="12 14" key="1">
    <citation type="submission" date="2014-07" db="EMBL/GenBank/DDBJ databases">
        <title>Porphyromonadaceae bacterium OUH 308042 = ATCC BAA-2681 = DSM 28342 draft genome.</title>
        <authorList>
            <person name="Sydenham T.V."/>
            <person name="Hasman H."/>
            <person name="Justensen U.S."/>
        </authorList>
    </citation>
    <scope>NUCLEOTIDE SEQUENCE [LARGE SCALE GENOMIC DNA]</scope>
    <source>
        <strain evidence="12 14">OUH 308042</strain>
    </source>
</reference>
<dbReference type="EMBL" id="JPIT01000031">
    <property type="protein sequence ID" value="KIO43462.1"/>
    <property type="molecule type" value="Genomic_DNA"/>
</dbReference>
<gene>
    <name evidence="12" type="ORF">BA92_04030</name>
    <name evidence="11" type="ORF">IE90_10010</name>
</gene>
<evidence type="ECO:0000313" key="13">
    <source>
        <dbReference type="Proteomes" id="UP000031937"/>
    </source>
</evidence>
<feature type="transmembrane region" description="Helical" evidence="9">
    <location>
        <begin position="132"/>
        <end position="152"/>
    </location>
</feature>
<dbReference type="InterPro" id="IPR050448">
    <property type="entry name" value="OpgB/LTA_synthase_biosynth"/>
</dbReference>
<evidence type="ECO:0000313" key="14">
    <source>
        <dbReference type="Proteomes" id="UP000031980"/>
    </source>
</evidence>
<evidence type="ECO:0000256" key="5">
    <source>
        <dbReference type="ARBA" id="ARBA00023136"/>
    </source>
</evidence>
<evidence type="ECO:0000313" key="11">
    <source>
        <dbReference type="EMBL" id="KIO43462.1"/>
    </source>
</evidence>
<dbReference type="PANTHER" id="PTHR47371">
    <property type="entry name" value="LIPOTEICHOIC ACID SYNTHASE"/>
    <property type="match status" value="1"/>
</dbReference>
<dbReference type="CDD" id="cd16015">
    <property type="entry name" value="LTA_synthase"/>
    <property type="match status" value="1"/>
</dbReference>
<dbReference type="Proteomes" id="UP000031980">
    <property type="component" value="Unassembled WGS sequence"/>
</dbReference>
<feature type="binding site" evidence="8">
    <location>
        <position position="476"/>
    </location>
    <ligand>
        <name>Mn(2+)</name>
        <dbReference type="ChEBI" id="CHEBI:29035"/>
    </ligand>
</feature>
<keyword evidence="14" id="KW-1185">Reference proteome</keyword>
<dbReference type="OrthoDB" id="9777768at2"/>
<dbReference type="RefSeq" id="WP_041503683.1">
    <property type="nucleotide sequence ID" value="NZ_JPIT01000031.1"/>
</dbReference>
<evidence type="ECO:0000256" key="6">
    <source>
        <dbReference type="PIRSR" id="PIRSR005091-1"/>
    </source>
</evidence>
<evidence type="ECO:0000259" key="10">
    <source>
        <dbReference type="Pfam" id="PF00884"/>
    </source>
</evidence>
<feature type="transmembrane region" description="Helical" evidence="9">
    <location>
        <begin position="56"/>
        <end position="74"/>
    </location>
</feature>
<dbReference type="EMBL" id="JPIU01000037">
    <property type="protein sequence ID" value="KIO45639.1"/>
    <property type="molecule type" value="Genomic_DNA"/>
</dbReference>
<keyword evidence="7" id="KW-0464">Manganese</keyword>
<keyword evidence="7" id="KW-0479">Metal-binding</keyword>
<organism evidence="12 14">
    <name type="scientific">Sanguibacteroides justesenii</name>
    <dbReference type="NCBI Taxonomy" id="1547597"/>
    <lineage>
        <taxon>Bacteria</taxon>
        <taxon>Pseudomonadati</taxon>
        <taxon>Bacteroidota</taxon>
        <taxon>Bacteroidia</taxon>
        <taxon>Bacteroidales</taxon>
        <taxon>Porphyromonadaceae</taxon>
        <taxon>Sanguibacteroides</taxon>
    </lineage>
</organism>
<dbReference type="GO" id="GO:0005886">
    <property type="term" value="C:plasma membrane"/>
    <property type="evidence" value="ECO:0007669"/>
    <property type="project" value="UniProtKB-SubCell"/>
</dbReference>
<dbReference type="InterPro" id="IPR012160">
    <property type="entry name" value="LtaS-like"/>
</dbReference>
<evidence type="ECO:0000256" key="1">
    <source>
        <dbReference type="ARBA" id="ARBA00004651"/>
    </source>
</evidence>
<comment type="subcellular location">
    <subcellularLocation>
        <location evidence="1">Cell membrane</location>
        <topology evidence="1">Multi-pass membrane protein</topology>
    </subcellularLocation>
</comment>
<dbReference type="AlphaFoldDB" id="A0A0C3RI86"/>
<keyword evidence="4 9" id="KW-1133">Transmembrane helix</keyword>
<evidence type="ECO:0000256" key="3">
    <source>
        <dbReference type="ARBA" id="ARBA00022692"/>
    </source>
</evidence>
<dbReference type="InterPro" id="IPR017850">
    <property type="entry name" value="Alkaline_phosphatase_core_sf"/>
</dbReference>
<feature type="binding site" evidence="8">
    <location>
        <position position="272"/>
    </location>
    <ligand>
        <name>Mn(2+)</name>
        <dbReference type="ChEBI" id="CHEBI:29035"/>
    </ligand>
</feature>
<evidence type="ECO:0000256" key="4">
    <source>
        <dbReference type="ARBA" id="ARBA00022989"/>
    </source>
</evidence>
<comment type="caution">
    <text evidence="12">The sequence shown here is derived from an EMBL/GenBank/DDBJ whole genome shotgun (WGS) entry which is preliminary data.</text>
</comment>
<keyword evidence="5 9" id="KW-0472">Membrane</keyword>
<evidence type="ECO:0000256" key="7">
    <source>
        <dbReference type="PIRSR" id="PIRSR005091-2"/>
    </source>
</evidence>
<dbReference type="PIRSF" id="PIRSF005091">
    <property type="entry name" value="Mmb_sulf_HI1246"/>
    <property type="match status" value="1"/>
</dbReference>
<dbReference type="Gene3D" id="3.40.720.10">
    <property type="entry name" value="Alkaline Phosphatase, subunit A"/>
    <property type="match status" value="1"/>
</dbReference>
<keyword evidence="3 9" id="KW-0812">Transmembrane</keyword>
<feature type="binding site" evidence="8">
    <location>
        <position position="475"/>
    </location>
    <ligand>
        <name>Mn(2+)</name>
        <dbReference type="ChEBI" id="CHEBI:29035"/>
    </ligand>
</feature>
<evidence type="ECO:0000256" key="2">
    <source>
        <dbReference type="ARBA" id="ARBA00022475"/>
    </source>
</evidence>
<feature type="transmembrane region" description="Helical" evidence="9">
    <location>
        <begin position="81"/>
        <end position="98"/>
    </location>
</feature>
<evidence type="ECO:0000256" key="8">
    <source>
        <dbReference type="PIRSR" id="PIRSR005091-3"/>
    </source>
</evidence>
<proteinExistence type="predicted"/>
<keyword evidence="2" id="KW-1003">Cell membrane</keyword>
<sequence>MKAKLLFLLKYYLLWIVFALVAKVLFLLYQYQETVSLTLHDYFMIFIGGFRMDLSYGGYVMMLACVVMAVGIFLPLKILKVVYAVLTILLLTVSSLIVCGDLELFKNWGYHMDSTPLTYLKTPGDAMASTPVWLIAVLVLLCVLLVAGFYYLYRGWISTGLKQGKDKWWHSIVYILLGGIMIIPVRGGFNVAPMNVSFVFFNNKNMYANQAAVNPVWNFLYEVMHVGKLKDSYNFMPLERAQQLVDSIYTERGNFPKVLKTDRPNIVVFLLETFTSQALEAMPNLKAVAREGIFFSRVYATGNRSDRGIQGVIGGFPSYPKVSMLKYPNKTYGHPRFPVDFEKEGYATRFYYAGDLNFGGFRSYITMSFQESVTEDDFSGEAIENRFKWGVHDGYLLDRLYEDLLKAPTPYLYMAFTMSSHEPFVVPMETKFPGEDNGSKLKNAIAYTDACLGKFFQKCKKAGIWDNTLFVLIADHGTRHIGPLQPFVPEAYEIPMVFTGGVMSVRDSVVSTIGSQTDMVATLYAQLGMDASAFKYSKNLLNPSVIPFAFYAYPNAIAVVNGDGAYIYELGTKRNLGNNVNPEAGELVKAYLQVLDRDFKSK</sequence>
<feature type="transmembrane region" description="Helical" evidence="9">
    <location>
        <begin position="12"/>
        <end position="31"/>
    </location>
</feature>
<accession>A0A0C3RI86</accession>
<dbReference type="Pfam" id="PF00884">
    <property type="entry name" value="Sulfatase"/>
    <property type="match status" value="1"/>
</dbReference>
<feature type="active site" evidence="6">
    <location>
        <position position="305"/>
    </location>
</feature>
<dbReference type="SUPFAM" id="SSF53649">
    <property type="entry name" value="Alkaline phosphatase-like"/>
    <property type="match status" value="1"/>
</dbReference>
<name>A0A0C3RI86_9PORP</name>
<protein>
    <submittedName>
        <fullName evidence="12">Sulfatase</fullName>
    </submittedName>
</protein>
<evidence type="ECO:0000313" key="12">
    <source>
        <dbReference type="EMBL" id="KIO45639.1"/>
    </source>
</evidence>
<evidence type="ECO:0000256" key="9">
    <source>
        <dbReference type="SAM" id="Phobius"/>
    </source>
</evidence>
<feature type="transmembrane region" description="Helical" evidence="9">
    <location>
        <begin position="172"/>
        <end position="189"/>
    </location>
</feature>
<dbReference type="GO" id="GO:0046872">
    <property type="term" value="F:metal ion binding"/>
    <property type="evidence" value="ECO:0007669"/>
    <property type="project" value="UniProtKB-KW"/>
</dbReference>
<dbReference type="PANTHER" id="PTHR47371:SF3">
    <property type="entry name" value="PHOSPHOGLYCEROL TRANSFERASE I"/>
    <property type="match status" value="1"/>
</dbReference>
<feature type="domain" description="Sulfatase N-terminal" evidence="10">
    <location>
        <begin position="264"/>
        <end position="528"/>
    </location>
</feature>
<dbReference type="InterPro" id="IPR000917">
    <property type="entry name" value="Sulfatase_N"/>
</dbReference>
<dbReference type="Proteomes" id="UP000031937">
    <property type="component" value="Unassembled WGS sequence"/>
</dbReference>
<feature type="binding site" evidence="7">
    <location>
        <position position="421"/>
    </location>
    <ligand>
        <name>substrate</name>
    </ligand>
</feature>